<keyword evidence="2" id="KW-0472">Membrane</keyword>
<evidence type="ECO:0000256" key="1">
    <source>
        <dbReference type="SAM" id="MobiDB-lite"/>
    </source>
</evidence>
<comment type="caution">
    <text evidence="4">The sequence shown here is derived from an EMBL/GenBank/DDBJ whole genome shotgun (WGS) entry which is preliminary data.</text>
</comment>
<feature type="compositionally biased region" description="Low complexity" evidence="1">
    <location>
        <begin position="80"/>
        <end position="94"/>
    </location>
</feature>
<keyword evidence="2" id="KW-1133">Transmembrane helix</keyword>
<feature type="region of interest" description="Disordered" evidence="1">
    <location>
        <begin position="63"/>
        <end position="94"/>
    </location>
</feature>
<protein>
    <submittedName>
        <fullName evidence="4">PGF-pre-PGF domain-containing protein</fullName>
    </submittedName>
</protein>
<dbReference type="RefSeq" id="WP_250869224.1">
    <property type="nucleotide sequence ID" value="NZ_JAGSOI010000082.1"/>
</dbReference>
<keyword evidence="5" id="KW-1185">Reference proteome</keyword>
<dbReference type="NCBIfam" id="TIGR04213">
    <property type="entry name" value="PGF_pre_PGF"/>
    <property type="match status" value="1"/>
</dbReference>
<evidence type="ECO:0000313" key="5">
    <source>
        <dbReference type="Proteomes" id="UP001056766"/>
    </source>
</evidence>
<feature type="domain" description="S-layer family duplication" evidence="3">
    <location>
        <begin position="1664"/>
        <end position="1906"/>
    </location>
</feature>
<feature type="domain" description="S-layer family duplication" evidence="3">
    <location>
        <begin position="397"/>
        <end position="656"/>
    </location>
</feature>
<reference evidence="4" key="2">
    <citation type="submission" date="2021-04" db="EMBL/GenBank/DDBJ databases">
        <authorList>
            <person name="Dong X."/>
        </authorList>
    </citation>
    <scope>NUCLEOTIDE SEQUENCE</scope>
    <source>
        <strain evidence="4">LLY</strain>
    </source>
</reference>
<dbReference type="Gene3D" id="2.60.40.10">
    <property type="entry name" value="Immunoglobulins"/>
    <property type="match status" value="1"/>
</dbReference>
<dbReference type="Gene3D" id="2.60.40.4190">
    <property type="match status" value="5"/>
</dbReference>
<feature type="domain" description="S-layer family duplication" evidence="3">
    <location>
        <begin position="1532"/>
        <end position="1627"/>
    </location>
</feature>
<dbReference type="NCBIfam" id="TIGR01567">
    <property type="entry name" value="S_layer_rel_Mac"/>
    <property type="match status" value="5"/>
</dbReference>
<feature type="compositionally biased region" description="Gly residues" evidence="1">
    <location>
        <begin position="68"/>
        <end position="79"/>
    </location>
</feature>
<gene>
    <name evidence="4" type="ORF">KDK67_12895</name>
</gene>
<accession>A0A9E4ZGW8</accession>
<keyword evidence="2" id="KW-0812">Transmembrane</keyword>
<feature type="domain" description="S-layer family duplication" evidence="3">
    <location>
        <begin position="110"/>
        <end position="368"/>
    </location>
</feature>
<sequence length="2517" mass="279299">MLFMDRLNSINLKGIHRSMYVTISVLLILVMSTGLVSAYDADTNDDGKLNFIKFDEKDILENNIIPNPGGGGGSGGGSGDNSSSGSGSGSDGISSPAFDEADDFSSWSSDSSWEINGQNYSGFYYDIHADAYSESLTIYENGTSGTRTLDTSFSQNSLVYRSVLFNVYPEFAFMQQDNPTSHFTYPIIGFAGEAYTPLAKDDASNISRLMIDDDSSYILRVSDILELGEGYAITPKQIDVGSNKVWLELTKDGGFVDYKVINTSATTNGKTWYFEQDVGDVEDVVTLMIHVDQVFQGPVDSLCVIEGIWQISDKSLVIEEGNVFGNLVVTAMTSDSIEMELFEPLTLLPGDEYNLFVTPENLIIRVADSDSLRFNFVKQVNANELYEVRGSVAEPEFESDEITWTANGDYSFTGFWYHLDSDQSSESLTLKNVTNDTRVFEEGDVNYTATITYDIDPEFNFTTKDSPNNEMKYDVIGFTGEAYVPLAKGDASKISRLLIDDDSRHTLRTSDTLELGEGYSICPLQIDVEAEKVWFELTKNGTFIDDAIINVGTNGTTSDKTWYYEQDILNENDVLTLMIHVDQLFQGTVDSLCVIEGVWQISDSAMEIDVEDEFGKLIVTADGSGGTIEMENNEALELSRESEIEIFGGLKFRTADSPDIRFYPFVTFELPECSIDLIDPNPAFEGNSIIFKGHGTDNDGLIAAPIWESNAYIWESSIDGLLSNNSIFTTSSLSPGNHEISLKVQDDEGAWSPTQSMNLFVFGASQVEELLSPVFAEASDFGAWDPNSIWQVNAPDFSGFYYDDIADLYGETLTVYENRTSGSRTLDEGSLVYETTVMEGFDPVFPFLLSDGTTPFTYDMIAFFGDLYVPVNGDASLLSGLLVDDNSTYLLGMGNSLELGEGYAITPKQIDVNGDKVWLELTKNGMFIDDQVINAGTNATTSGKTWYYDQDISGEDDVLTLMIHVDEVNQSGNFIIIDGIWQLSDEPWVIGDDDTVGRMEFAALGSDRIVMGLYEPITLSANETYNLAGNLGVKVVGNESLLRFSLVMHILSNLSPTATIDSISPDPESETTTFIGSGTDTYGTIVGYNWTSSIDGQLSTSAYFSTSDLSIGTHTIYFSVQDDEGAWSEIVLDNITVTAAPFSIIDFNPIDNRSISIGDSQEFYIKTNENCTIDWYLNNVLIQTNSNISSANFTLDSFDTSSPTTYAIKAIASNQNGADQKEWVYSVSKRTMRSEQTWELNDGYALTVASIDIYGDKSLINLSKNGELVDQHIVPSDNYYYYNRTLDGNDQVIIKAFILEVFQGQVDSLIIVGSIEQYSDVGTVDTEPTKLLELEEVWNLGNSYSLKVVDIGEYGNYCLLFLDKNGITLDKRIQDEKYAYVYQRRNESTNNIETILEIPNLITFASISGDYVELSNDYSLNSDVNTLDTDPFVLVQSGSFWDLSNEYSINIDEISPNKKALVTLEKEDLIVDRYIIYENSTYYYNRSNSINETIRQIITINSSKIMDGKYEDYVEFDSEYQISSDVGTTALDDKKVVSSGEIFELTEGYGLNLISTDLDGDKAFINLTKNDQLVDEDILKTTEHYYFNKSVNGTEQIIISFLLDDVFSGTINEIAILKHIVQNSDVIAEEINITNIVKDVVEIRGPVHDGTSFDDIIGLNEYDFIEMNASNFAGFYYDIDEGVSTEYLRIYGGEFVSGRAIFEDGLEYVTTIEQVNFDVDAWDTETYNVMGFFGEKFIPLKSNTPNKLAKLLMNDGTKYTLRTGQSLELGEGYALTPKQIDVEGDKVWMEFTKDGEFIDDEVIDVSDKDGETWTYDVDVADEDDVVVMKVNVTGIFQGESVSLITIEGLWLVDFEEITQINTADQFGEMEISEIGPDHIKMTNLNPINLTKDSTIKIIDKFSFKVANDEDLRFCIVKEHEYLDTYELRGTVAEDVVEFEWTPINFGGLYYDFDEGNITETLRVNVDGRLIAESDLSYETRPATVNFKRAEWGTYEIVGFIAEKYLAGYPDDAFEAGRDSVSMMSKGQLSKVLIDNDNTHVIYSDSTLVLEDGYELEVDKINVSSNCVKLSLKKDGLEVDNSTVYANDNYIYEKDLGSVANVTIIAVHFNNISGEGDLSSISIEGIFQISDEYLSIVAGDTYERMELTSISESGISMENYDSISLSKCEIINITENIQLKVADSNEVRFYPFVNVVTSSLALDIFSPSDLDLESVVGNGQKFNVTTNKVCNFTWLVNDVEVQINSSSKSASYSNNAVSEGLHNVTVIAENSSEVIKQTWNWTVSSSSSDKKTFSSSSGGGGGGGGNTGEAFENILAKDAQSSTVAIGELSRYEFAKEWCNISYVQFEGVANAGRISTLIEGLKNTSSLVDSPAPGNVYQNLNIWVGNAAFSNDKIENAVIGFRISKAWLSENSIDESSVALYRYDGKWNKLFTTKTSEDDSYIYFEAEAPGFSPFAIVGFAEEDESVPRQDITLPSEEDISAAEDEDTQPEPKGIPWISTGSLILILVGVHLLMRKRG</sequence>
<dbReference type="InterPro" id="IPR026453">
    <property type="entry name" value="PGF_pre_PGF"/>
</dbReference>
<evidence type="ECO:0000259" key="3">
    <source>
        <dbReference type="Pfam" id="PF07752"/>
    </source>
</evidence>
<dbReference type="SUPFAM" id="SSF49299">
    <property type="entry name" value="PKD domain"/>
    <property type="match status" value="1"/>
</dbReference>
<evidence type="ECO:0000256" key="2">
    <source>
        <dbReference type="SAM" id="Phobius"/>
    </source>
</evidence>
<dbReference type="InterPro" id="IPR006457">
    <property type="entry name" value="S_layer-rel_Mac"/>
</dbReference>
<name>A0A9E4ZGW8_9EURY</name>
<dbReference type="Gene3D" id="2.60.98.40">
    <property type="match status" value="9"/>
</dbReference>
<dbReference type="InterPro" id="IPR013783">
    <property type="entry name" value="Ig-like_fold"/>
</dbReference>
<organism evidence="4 5">
    <name type="scientific">Methanococcoides seepicolus</name>
    <dbReference type="NCBI Taxonomy" id="2828780"/>
    <lineage>
        <taxon>Archaea</taxon>
        <taxon>Methanobacteriati</taxon>
        <taxon>Methanobacteriota</taxon>
        <taxon>Stenosarchaea group</taxon>
        <taxon>Methanomicrobia</taxon>
        <taxon>Methanosarcinales</taxon>
        <taxon>Methanosarcinaceae</taxon>
        <taxon>Methanococcoides</taxon>
    </lineage>
</organism>
<feature type="domain" description="S-layer family duplication" evidence="3">
    <location>
        <begin position="1228"/>
        <end position="1321"/>
    </location>
</feature>
<feature type="domain" description="S-layer family duplication" evidence="3">
    <location>
        <begin position="1935"/>
        <end position="2182"/>
    </location>
</feature>
<dbReference type="InterPro" id="IPR035986">
    <property type="entry name" value="PKD_dom_sf"/>
</dbReference>
<feature type="region of interest" description="Disordered" evidence="1">
    <location>
        <begin position="2465"/>
        <end position="2494"/>
    </location>
</feature>
<feature type="compositionally biased region" description="Acidic residues" evidence="1">
    <location>
        <begin position="2475"/>
        <end position="2488"/>
    </location>
</feature>
<feature type="domain" description="S-layer family duplication" evidence="3">
    <location>
        <begin position="792"/>
        <end position="1035"/>
    </location>
</feature>
<feature type="region of interest" description="Disordered" evidence="1">
    <location>
        <begin position="2284"/>
        <end position="2303"/>
    </location>
</feature>
<feature type="transmembrane region" description="Helical" evidence="2">
    <location>
        <begin position="2493"/>
        <end position="2513"/>
    </location>
</feature>
<proteinExistence type="predicted"/>
<dbReference type="Pfam" id="PF07752">
    <property type="entry name" value="S-layer"/>
    <property type="match status" value="7"/>
</dbReference>
<dbReference type="Proteomes" id="UP001056766">
    <property type="component" value="Unassembled WGS sequence"/>
</dbReference>
<reference evidence="4" key="1">
    <citation type="journal article" date="2021" name="mSystems">
        <title>Bacteria and Archaea Synergistically Convert Glycine Betaine to Biogenic Methane in the Formosa Cold Seep of the South China Sea.</title>
        <authorList>
            <person name="Li L."/>
            <person name="Zhang W."/>
            <person name="Zhang S."/>
            <person name="Song L."/>
            <person name="Sun Q."/>
            <person name="Zhang H."/>
            <person name="Xiang H."/>
            <person name="Dong X."/>
        </authorList>
    </citation>
    <scope>NUCLEOTIDE SEQUENCE</scope>
    <source>
        <strain evidence="4">LLY</strain>
    </source>
</reference>
<dbReference type="EMBL" id="JAGSOI010000082">
    <property type="protein sequence ID" value="MCM1987861.1"/>
    <property type="molecule type" value="Genomic_DNA"/>
</dbReference>
<evidence type="ECO:0000313" key="4">
    <source>
        <dbReference type="EMBL" id="MCM1987861.1"/>
    </source>
</evidence>